<reference evidence="1 2" key="1">
    <citation type="journal article" date="2023" name="Nucleic Acids Res.">
        <title>The hologenome of Daphnia magna reveals possible DNA methylation and microbiome-mediated evolution of the host genome.</title>
        <authorList>
            <person name="Chaturvedi A."/>
            <person name="Li X."/>
            <person name="Dhandapani V."/>
            <person name="Marshall H."/>
            <person name="Kissane S."/>
            <person name="Cuenca-Cambronero M."/>
            <person name="Asole G."/>
            <person name="Calvet F."/>
            <person name="Ruiz-Romero M."/>
            <person name="Marangio P."/>
            <person name="Guigo R."/>
            <person name="Rago D."/>
            <person name="Mirbahai L."/>
            <person name="Eastwood N."/>
            <person name="Colbourne J.K."/>
            <person name="Zhou J."/>
            <person name="Mallon E."/>
            <person name="Orsini L."/>
        </authorList>
    </citation>
    <scope>NUCLEOTIDE SEQUENCE [LARGE SCALE GENOMIC DNA]</scope>
    <source>
        <strain evidence="1">LRV0_1</strain>
    </source>
</reference>
<evidence type="ECO:0000313" key="2">
    <source>
        <dbReference type="Proteomes" id="UP001234178"/>
    </source>
</evidence>
<protein>
    <submittedName>
        <fullName evidence="1">Uncharacterized protein</fullName>
    </submittedName>
</protein>
<keyword evidence="2" id="KW-1185">Reference proteome</keyword>
<gene>
    <name evidence="1" type="ORF">OUZ56_017645</name>
</gene>
<sequence length="63" mass="7528">MWLGKRTDLLFGSLTDSPIKPQLSSLNKIVRVHLLPYMLLAFFKCWLFMENEWLQLLPLYMNL</sequence>
<dbReference type="EMBL" id="JAOYFB010000038">
    <property type="protein sequence ID" value="KAK4028365.1"/>
    <property type="molecule type" value="Genomic_DNA"/>
</dbReference>
<dbReference type="Proteomes" id="UP001234178">
    <property type="component" value="Unassembled WGS sequence"/>
</dbReference>
<organism evidence="1 2">
    <name type="scientific">Daphnia magna</name>
    <dbReference type="NCBI Taxonomy" id="35525"/>
    <lineage>
        <taxon>Eukaryota</taxon>
        <taxon>Metazoa</taxon>
        <taxon>Ecdysozoa</taxon>
        <taxon>Arthropoda</taxon>
        <taxon>Crustacea</taxon>
        <taxon>Branchiopoda</taxon>
        <taxon>Diplostraca</taxon>
        <taxon>Cladocera</taxon>
        <taxon>Anomopoda</taxon>
        <taxon>Daphniidae</taxon>
        <taxon>Daphnia</taxon>
    </lineage>
</organism>
<accession>A0ABR0ATC2</accession>
<comment type="caution">
    <text evidence="1">The sequence shown here is derived from an EMBL/GenBank/DDBJ whole genome shotgun (WGS) entry which is preliminary data.</text>
</comment>
<name>A0ABR0ATC2_9CRUS</name>
<proteinExistence type="predicted"/>
<evidence type="ECO:0000313" key="1">
    <source>
        <dbReference type="EMBL" id="KAK4028365.1"/>
    </source>
</evidence>